<dbReference type="Gene3D" id="3.90.1720.10">
    <property type="entry name" value="endopeptidase domain like (from Nostoc punctiforme)"/>
    <property type="match status" value="1"/>
</dbReference>
<keyword evidence="4" id="KW-0788">Thiol protease</keyword>
<name>A0A7Z2VRA7_9BACL</name>
<accession>A0A7Z2VRA7</accession>
<dbReference type="InterPro" id="IPR038765">
    <property type="entry name" value="Papain-like_cys_pep_sf"/>
</dbReference>
<comment type="similarity">
    <text evidence="1">Belongs to the peptidase C40 family.</text>
</comment>
<dbReference type="AlphaFoldDB" id="A0A7Z2VRA7"/>
<keyword evidence="7" id="KW-1185">Reference proteome</keyword>
<protein>
    <submittedName>
        <fullName evidence="6">C40 family peptidase</fullName>
    </submittedName>
</protein>
<dbReference type="KEGG" id="cheb:HH215_34760"/>
<dbReference type="PANTHER" id="PTHR47053:SF1">
    <property type="entry name" value="MUREIN DD-ENDOPEPTIDASE MEPH-RELATED"/>
    <property type="match status" value="1"/>
</dbReference>
<sequence length="319" mass="34746">MKLIRLFAGAIALSVLSGCVRNPGDTMNLKQHSGPVKVRSYGESAADLTEGRHIVTIRQLQNTGYVSLQDVTQATGYHGAWLKDGTYGVGDYDAVWIFGTGESKVSFAGKLLKMPGAAIKENNQMYIPVTGLQKLFGDVTVFAVEADDVAFFPKPTPNETGASGKNLDFSDAGSVKPAANTTADENAGNESPVIALAKKFMGIKYEFGTGPYKETGTFDCSSFTSYVFNQFHVDLPRVARSQAEMGSYVARDNLKIGDLLFFYVPGRFKSNETVGHVGIYMGDGNMIHASPKPKDGVQITPINKPYWKETFLYAKRFKL</sequence>
<dbReference type="EMBL" id="CP051680">
    <property type="protein sequence ID" value="QJD87852.1"/>
    <property type="molecule type" value="Genomic_DNA"/>
</dbReference>
<organism evidence="6 7">
    <name type="scientific">Cohnella herbarum</name>
    <dbReference type="NCBI Taxonomy" id="2728023"/>
    <lineage>
        <taxon>Bacteria</taxon>
        <taxon>Bacillati</taxon>
        <taxon>Bacillota</taxon>
        <taxon>Bacilli</taxon>
        <taxon>Bacillales</taxon>
        <taxon>Paenibacillaceae</taxon>
        <taxon>Cohnella</taxon>
    </lineage>
</organism>
<dbReference type="SUPFAM" id="SSF54001">
    <property type="entry name" value="Cysteine proteinases"/>
    <property type="match status" value="1"/>
</dbReference>
<dbReference type="InterPro" id="IPR051202">
    <property type="entry name" value="Peptidase_C40"/>
</dbReference>
<reference evidence="6 7" key="1">
    <citation type="submission" date="2020-04" db="EMBL/GenBank/DDBJ databases">
        <title>Genome sequencing of novel species.</title>
        <authorList>
            <person name="Heo J."/>
            <person name="Kim S.-J."/>
            <person name="Kim J.-S."/>
            <person name="Hong S.-B."/>
            <person name="Kwon S.-W."/>
        </authorList>
    </citation>
    <scope>NUCLEOTIDE SEQUENCE [LARGE SCALE GENOMIC DNA]</scope>
    <source>
        <strain evidence="6 7">MFER-1</strain>
    </source>
</reference>
<keyword evidence="3" id="KW-0378">Hydrolase</keyword>
<dbReference type="Proteomes" id="UP000502248">
    <property type="component" value="Chromosome"/>
</dbReference>
<dbReference type="Pfam" id="PF00877">
    <property type="entry name" value="NLPC_P60"/>
    <property type="match status" value="1"/>
</dbReference>
<evidence type="ECO:0000313" key="6">
    <source>
        <dbReference type="EMBL" id="QJD87852.1"/>
    </source>
</evidence>
<dbReference type="InterPro" id="IPR000064">
    <property type="entry name" value="NLP_P60_dom"/>
</dbReference>
<evidence type="ECO:0000256" key="3">
    <source>
        <dbReference type="ARBA" id="ARBA00022801"/>
    </source>
</evidence>
<dbReference type="PROSITE" id="PS51257">
    <property type="entry name" value="PROKAR_LIPOPROTEIN"/>
    <property type="match status" value="1"/>
</dbReference>
<dbReference type="PROSITE" id="PS51935">
    <property type="entry name" value="NLPC_P60"/>
    <property type="match status" value="1"/>
</dbReference>
<evidence type="ECO:0000259" key="5">
    <source>
        <dbReference type="PROSITE" id="PS51935"/>
    </source>
</evidence>
<keyword evidence="2" id="KW-0645">Protease</keyword>
<evidence type="ECO:0000313" key="7">
    <source>
        <dbReference type="Proteomes" id="UP000502248"/>
    </source>
</evidence>
<dbReference type="GO" id="GO:0008234">
    <property type="term" value="F:cysteine-type peptidase activity"/>
    <property type="evidence" value="ECO:0007669"/>
    <property type="project" value="UniProtKB-KW"/>
</dbReference>
<gene>
    <name evidence="6" type="ORF">HH215_34760</name>
</gene>
<evidence type="ECO:0000256" key="4">
    <source>
        <dbReference type="ARBA" id="ARBA00022807"/>
    </source>
</evidence>
<proteinExistence type="inferred from homology"/>
<feature type="domain" description="NlpC/P60" evidence="5">
    <location>
        <begin position="187"/>
        <end position="318"/>
    </location>
</feature>
<dbReference type="RefSeq" id="WP_169284094.1">
    <property type="nucleotide sequence ID" value="NZ_CP051680.1"/>
</dbReference>
<dbReference type="PANTHER" id="PTHR47053">
    <property type="entry name" value="MUREIN DD-ENDOPEPTIDASE MEPH-RELATED"/>
    <property type="match status" value="1"/>
</dbReference>
<evidence type="ECO:0000256" key="1">
    <source>
        <dbReference type="ARBA" id="ARBA00007074"/>
    </source>
</evidence>
<evidence type="ECO:0000256" key="2">
    <source>
        <dbReference type="ARBA" id="ARBA00022670"/>
    </source>
</evidence>
<dbReference type="GO" id="GO:0006508">
    <property type="term" value="P:proteolysis"/>
    <property type="evidence" value="ECO:0007669"/>
    <property type="project" value="UniProtKB-KW"/>
</dbReference>